<organism evidence="7 8">
    <name type="scientific">Pyxidicoccus fallax</name>
    <dbReference type="NCBI Taxonomy" id="394095"/>
    <lineage>
        <taxon>Bacteria</taxon>
        <taxon>Pseudomonadati</taxon>
        <taxon>Myxococcota</taxon>
        <taxon>Myxococcia</taxon>
        <taxon>Myxococcales</taxon>
        <taxon>Cystobacterineae</taxon>
        <taxon>Myxococcaceae</taxon>
        <taxon>Pyxidicoccus</taxon>
    </lineage>
</organism>
<evidence type="ECO:0000256" key="4">
    <source>
        <dbReference type="ARBA" id="ARBA00023125"/>
    </source>
</evidence>
<dbReference type="GO" id="GO:0030170">
    <property type="term" value="F:pyridoxal phosphate binding"/>
    <property type="evidence" value="ECO:0007669"/>
    <property type="project" value="InterPro"/>
</dbReference>
<protein>
    <submittedName>
        <fullName evidence="7">PLP-dependent aminotransferase family protein</fullName>
    </submittedName>
</protein>
<dbReference type="InterPro" id="IPR015424">
    <property type="entry name" value="PyrdxlP-dep_Trfase"/>
</dbReference>
<dbReference type="CDD" id="cd07377">
    <property type="entry name" value="WHTH_GntR"/>
    <property type="match status" value="1"/>
</dbReference>
<dbReference type="InterPro" id="IPR004839">
    <property type="entry name" value="Aminotransferase_I/II_large"/>
</dbReference>
<dbReference type="PANTHER" id="PTHR46577:SF1">
    <property type="entry name" value="HTH-TYPE TRANSCRIPTIONAL REGULATORY PROTEIN GABR"/>
    <property type="match status" value="1"/>
</dbReference>
<dbReference type="Gene3D" id="1.10.10.10">
    <property type="entry name" value="Winged helix-like DNA-binding domain superfamily/Winged helix DNA-binding domain"/>
    <property type="match status" value="1"/>
</dbReference>
<dbReference type="InterPro" id="IPR036388">
    <property type="entry name" value="WH-like_DNA-bd_sf"/>
</dbReference>
<sequence>MTSWAPRLRGRDGPLYRVIADELAADIEEGRLAPGTRLPTHRELAEKVGVTVGTVTRAYAEAERRGLIGGEVGRGTFVRHRDTPRHLPTPAPDMGDDALVELGLNWPATPPGDPAGTALRKTLDALQRSPRLSELLDYQPHAGLLAHREAGAAWLSRFGVEASPEQVVVCSGGQHAMEVALTTLTRPGDTVLAEALTYPGLKVLANRLHLRLHGVAMDEQGLKPDALEAACRTGAKVLFCLPNLQNPTGAVMPEERRRRIATVVRKHGLTVVEDDAYGLLLDRRPPPLWALVPESCWFIGGVSKLLAPGLRIGYLAAPAGAGVARLAEEAGLAVRMTPPLMAEVAARWVEDGTADELVARRRREAQERLELAREVLGDALPKAPRGPTYHLWLPLPGGWRAEPFTARARRRGVSVTPAEVFTVGPATAPAAVRVCLGAPRTRASLEKGLRRLRETLEGGPEPLASIV</sequence>
<name>A0A848L897_9BACT</name>
<reference evidence="7 8" key="1">
    <citation type="submission" date="2020-04" db="EMBL/GenBank/DDBJ databases">
        <title>Draft genome of Pyxidicoccus fallax type strain.</title>
        <authorList>
            <person name="Whitworth D.E."/>
        </authorList>
    </citation>
    <scope>NUCLEOTIDE SEQUENCE [LARGE SCALE GENOMIC DNA]</scope>
    <source>
        <strain evidence="7 8">DSM 14698</strain>
    </source>
</reference>
<comment type="similarity">
    <text evidence="1">In the C-terminal section; belongs to the class-I pyridoxal-phosphate-dependent aminotransferase family.</text>
</comment>
<dbReference type="CDD" id="cd00609">
    <property type="entry name" value="AAT_like"/>
    <property type="match status" value="1"/>
</dbReference>
<dbReference type="InterPro" id="IPR051446">
    <property type="entry name" value="HTH_trans_reg/aminotransferase"/>
</dbReference>
<dbReference type="GO" id="GO:0008483">
    <property type="term" value="F:transaminase activity"/>
    <property type="evidence" value="ECO:0007669"/>
    <property type="project" value="UniProtKB-KW"/>
</dbReference>
<keyword evidence="7" id="KW-0032">Aminotransferase</keyword>
<dbReference type="AlphaFoldDB" id="A0A848L897"/>
<dbReference type="Pfam" id="PF00392">
    <property type="entry name" value="GntR"/>
    <property type="match status" value="1"/>
</dbReference>
<keyword evidence="4" id="KW-0238">DNA-binding</keyword>
<keyword evidence="5" id="KW-0804">Transcription</keyword>
<dbReference type="InterPro" id="IPR015422">
    <property type="entry name" value="PyrdxlP-dep_Trfase_small"/>
</dbReference>
<accession>A0A848L897</accession>
<dbReference type="Proteomes" id="UP000518300">
    <property type="component" value="Unassembled WGS sequence"/>
</dbReference>
<dbReference type="Pfam" id="PF00155">
    <property type="entry name" value="Aminotran_1_2"/>
    <property type="match status" value="1"/>
</dbReference>
<keyword evidence="8" id="KW-1185">Reference proteome</keyword>
<dbReference type="SUPFAM" id="SSF53383">
    <property type="entry name" value="PLP-dependent transferases"/>
    <property type="match status" value="1"/>
</dbReference>
<keyword evidence="3" id="KW-0805">Transcription regulation</keyword>
<evidence type="ECO:0000256" key="2">
    <source>
        <dbReference type="ARBA" id="ARBA00022898"/>
    </source>
</evidence>
<dbReference type="RefSeq" id="WP_169344515.1">
    <property type="nucleotide sequence ID" value="NZ_JABBJJ010000034.1"/>
</dbReference>
<dbReference type="SMART" id="SM00345">
    <property type="entry name" value="HTH_GNTR"/>
    <property type="match status" value="1"/>
</dbReference>
<proteinExistence type="inferred from homology"/>
<dbReference type="PANTHER" id="PTHR46577">
    <property type="entry name" value="HTH-TYPE TRANSCRIPTIONAL REGULATORY PROTEIN GABR"/>
    <property type="match status" value="1"/>
</dbReference>
<keyword evidence="2" id="KW-0663">Pyridoxal phosphate</keyword>
<dbReference type="PROSITE" id="PS50949">
    <property type="entry name" value="HTH_GNTR"/>
    <property type="match status" value="1"/>
</dbReference>
<comment type="caution">
    <text evidence="7">The sequence shown here is derived from an EMBL/GenBank/DDBJ whole genome shotgun (WGS) entry which is preliminary data.</text>
</comment>
<dbReference type="InterPro" id="IPR000524">
    <property type="entry name" value="Tscrpt_reg_HTH_GntR"/>
</dbReference>
<evidence type="ECO:0000256" key="1">
    <source>
        <dbReference type="ARBA" id="ARBA00005384"/>
    </source>
</evidence>
<dbReference type="Gene3D" id="3.40.640.10">
    <property type="entry name" value="Type I PLP-dependent aspartate aminotransferase-like (Major domain)"/>
    <property type="match status" value="1"/>
</dbReference>
<dbReference type="SUPFAM" id="SSF46785">
    <property type="entry name" value="Winged helix' DNA-binding domain"/>
    <property type="match status" value="1"/>
</dbReference>
<gene>
    <name evidence="7" type="ORF">HG543_10175</name>
</gene>
<keyword evidence="7" id="KW-0808">Transferase</keyword>
<evidence type="ECO:0000259" key="6">
    <source>
        <dbReference type="PROSITE" id="PS50949"/>
    </source>
</evidence>
<dbReference type="GO" id="GO:0003700">
    <property type="term" value="F:DNA-binding transcription factor activity"/>
    <property type="evidence" value="ECO:0007669"/>
    <property type="project" value="InterPro"/>
</dbReference>
<evidence type="ECO:0000256" key="3">
    <source>
        <dbReference type="ARBA" id="ARBA00023015"/>
    </source>
</evidence>
<dbReference type="InterPro" id="IPR036390">
    <property type="entry name" value="WH_DNA-bd_sf"/>
</dbReference>
<evidence type="ECO:0000313" key="8">
    <source>
        <dbReference type="Proteomes" id="UP000518300"/>
    </source>
</evidence>
<feature type="domain" description="HTH gntR-type" evidence="6">
    <location>
        <begin position="13"/>
        <end position="81"/>
    </location>
</feature>
<evidence type="ECO:0000256" key="5">
    <source>
        <dbReference type="ARBA" id="ARBA00023163"/>
    </source>
</evidence>
<evidence type="ECO:0000313" key="7">
    <source>
        <dbReference type="EMBL" id="NMO15220.1"/>
    </source>
</evidence>
<dbReference type="InterPro" id="IPR015421">
    <property type="entry name" value="PyrdxlP-dep_Trfase_major"/>
</dbReference>
<dbReference type="EMBL" id="JABBJJ010000034">
    <property type="protein sequence ID" value="NMO15220.1"/>
    <property type="molecule type" value="Genomic_DNA"/>
</dbReference>
<dbReference type="Gene3D" id="3.90.1150.10">
    <property type="entry name" value="Aspartate Aminotransferase, domain 1"/>
    <property type="match status" value="1"/>
</dbReference>
<dbReference type="GO" id="GO:0003677">
    <property type="term" value="F:DNA binding"/>
    <property type="evidence" value="ECO:0007669"/>
    <property type="project" value="UniProtKB-KW"/>
</dbReference>